<proteinExistence type="inferred from homology"/>
<reference evidence="9" key="1">
    <citation type="submission" date="2016-11" db="UniProtKB">
        <authorList>
            <consortium name="WormBaseParasite"/>
        </authorList>
    </citation>
    <scope>IDENTIFICATION</scope>
</reference>
<evidence type="ECO:0000256" key="6">
    <source>
        <dbReference type="ARBA" id="ARBA00045856"/>
    </source>
</evidence>
<dbReference type="SMART" id="SM01396">
    <property type="entry name" value="BC10"/>
    <property type="match status" value="1"/>
</dbReference>
<evidence type="ECO:0000256" key="5">
    <source>
        <dbReference type="ARBA" id="ARBA00023136"/>
    </source>
</evidence>
<dbReference type="InterPro" id="IPR009598">
    <property type="entry name" value="BCALP"/>
</dbReference>
<name>A0A1I7ZJU9_9BILA</name>
<dbReference type="Pfam" id="PF06726">
    <property type="entry name" value="BC10"/>
    <property type="match status" value="1"/>
</dbReference>
<dbReference type="PANTHER" id="PTHR13259">
    <property type="entry name" value="BLADDER CANCER 10 KD PROTEIN HOMOLOG"/>
    <property type="match status" value="1"/>
</dbReference>
<keyword evidence="8" id="KW-1185">Reference proteome</keyword>
<accession>A0A1I7ZJU9</accession>
<evidence type="ECO:0000256" key="7">
    <source>
        <dbReference type="SAM" id="Phobius"/>
    </source>
</evidence>
<comment type="similarity">
    <text evidence="2">Belongs to the BLCAP family.</text>
</comment>
<dbReference type="PANTHER" id="PTHR13259:SF1">
    <property type="entry name" value="BLADDER CANCER-ASSOCIATED PROTEIN"/>
    <property type="match status" value="1"/>
</dbReference>
<dbReference type="AlphaFoldDB" id="A0A1I7ZJU9"/>
<evidence type="ECO:0000256" key="1">
    <source>
        <dbReference type="ARBA" id="ARBA00004370"/>
    </source>
</evidence>
<evidence type="ECO:0000256" key="4">
    <source>
        <dbReference type="ARBA" id="ARBA00022989"/>
    </source>
</evidence>
<keyword evidence="5 7" id="KW-0472">Membrane</keyword>
<comment type="function">
    <text evidence="6">Acts as a tumor suppressor; induces growth arrest at G(1)/S checkpoint and apoptosis via RB1-dependent and p53/TP53- and NF-kappa-B-independent mechanisms. Modulates expression of genes involved in the regulation of proliferation, cell cycle and apoptosis.</text>
</comment>
<keyword evidence="3 7" id="KW-0812">Transmembrane</keyword>
<dbReference type="WBParaSite" id="L893_g27265.t1">
    <property type="protein sequence ID" value="L893_g27265.t1"/>
    <property type="gene ID" value="L893_g27265"/>
</dbReference>
<dbReference type="Proteomes" id="UP000095287">
    <property type="component" value="Unplaced"/>
</dbReference>
<protein>
    <submittedName>
        <fullName evidence="9">Bladder cancer-associated protein</fullName>
    </submittedName>
</protein>
<evidence type="ECO:0000313" key="8">
    <source>
        <dbReference type="Proteomes" id="UP000095287"/>
    </source>
</evidence>
<keyword evidence="4 7" id="KW-1133">Transmembrane helix</keyword>
<evidence type="ECO:0000256" key="2">
    <source>
        <dbReference type="ARBA" id="ARBA00007216"/>
    </source>
</evidence>
<sequence>MYCLQWLIPVLFIPKHVLHPTYLVDQAFLLSAWLCAFFLDRRPCYVCSFLFIVAVLVMCFNDSDSFPFWPSCDTVFNGETCRYVVEESGHSLL</sequence>
<feature type="transmembrane region" description="Helical" evidence="7">
    <location>
        <begin position="44"/>
        <end position="61"/>
    </location>
</feature>
<evidence type="ECO:0000313" key="9">
    <source>
        <dbReference type="WBParaSite" id="L893_g27265.t1"/>
    </source>
</evidence>
<feature type="transmembrane region" description="Helical" evidence="7">
    <location>
        <begin position="20"/>
        <end position="39"/>
    </location>
</feature>
<organism evidence="8 9">
    <name type="scientific">Steinernema glaseri</name>
    <dbReference type="NCBI Taxonomy" id="37863"/>
    <lineage>
        <taxon>Eukaryota</taxon>
        <taxon>Metazoa</taxon>
        <taxon>Ecdysozoa</taxon>
        <taxon>Nematoda</taxon>
        <taxon>Chromadorea</taxon>
        <taxon>Rhabditida</taxon>
        <taxon>Tylenchina</taxon>
        <taxon>Panagrolaimomorpha</taxon>
        <taxon>Strongyloidoidea</taxon>
        <taxon>Steinernematidae</taxon>
        <taxon>Steinernema</taxon>
    </lineage>
</organism>
<dbReference type="GO" id="GO:0016020">
    <property type="term" value="C:membrane"/>
    <property type="evidence" value="ECO:0007669"/>
    <property type="project" value="UniProtKB-SubCell"/>
</dbReference>
<evidence type="ECO:0000256" key="3">
    <source>
        <dbReference type="ARBA" id="ARBA00022692"/>
    </source>
</evidence>
<comment type="subcellular location">
    <subcellularLocation>
        <location evidence="1">Membrane</location>
    </subcellularLocation>
</comment>